<protein>
    <submittedName>
        <fullName evidence="6">Transcriptional regulator</fullName>
    </submittedName>
</protein>
<dbReference type="Gene3D" id="3.30.450.40">
    <property type="match status" value="1"/>
</dbReference>
<dbReference type="PROSITE" id="PS50921">
    <property type="entry name" value="ANTAR"/>
    <property type="match status" value="1"/>
</dbReference>
<dbReference type="OrthoDB" id="3683444at2"/>
<dbReference type="Pfam" id="PF03861">
    <property type="entry name" value="ANTAR"/>
    <property type="match status" value="1"/>
</dbReference>
<dbReference type="GO" id="GO:0003723">
    <property type="term" value="F:RNA binding"/>
    <property type="evidence" value="ECO:0007669"/>
    <property type="project" value="InterPro"/>
</dbReference>
<comment type="caution">
    <text evidence="6">The sequence shown here is derived from an EMBL/GenBank/DDBJ whole genome shotgun (WGS) entry which is preliminary data.</text>
</comment>
<dbReference type="GO" id="GO:0016301">
    <property type="term" value="F:kinase activity"/>
    <property type="evidence" value="ECO:0007669"/>
    <property type="project" value="UniProtKB-KW"/>
</dbReference>
<dbReference type="AlphaFoldDB" id="A0A2U1ZX51"/>
<evidence type="ECO:0000256" key="3">
    <source>
        <dbReference type="ARBA" id="ARBA00023015"/>
    </source>
</evidence>
<dbReference type="EMBL" id="PYHR01000002">
    <property type="protein sequence ID" value="PWD51567.1"/>
    <property type="molecule type" value="Genomic_DNA"/>
</dbReference>
<feature type="domain" description="ANTAR" evidence="5">
    <location>
        <begin position="165"/>
        <end position="226"/>
    </location>
</feature>
<dbReference type="RefSeq" id="WP_109229946.1">
    <property type="nucleotide sequence ID" value="NZ_PYHR01000002.1"/>
</dbReference>
<dbReference type="InterPro" id="IPR005561">
    <property type="entry name" value="ANTAR"/>
</dbReference>
<dbReference type="InterPro" id="IPR036388">
    <property type="entry name" value="WH-like_DNA-bd_sf"/>
</dbReference>
<keyword evidence="4" id="KW-0804">Transcription</keyword>
<evidence type="ECO:0000256" key="2">
    <source>
        <dbReference type="ARBA" id="ARBA00022777"/>
    </source>
</evidence>
<dbReference type="InterPro" id="IPR029016">
    <property type="entry name" value="GAF-like_dom_sf"/>
</dbReference>
<accession>A0A2U1ZX51</accession>
<dbReference type="Pfam" id="PF01590">
    <property type="entry name" value="GAF"/>
    <property type="match status" value="1"/>
</dbReference>
<evidence type="ECO:0000256" key="4">
    <source>
        <dbReference type="ARBA" id="ARBA00023163"/>
    </source>
</evidence>
<dbReference type="SMART" id="SM00065">
    <property type="entry name" value="GAF"/>
    <property type="match status" value="1"/>
</dbReference>
<dbReference type="Gene3D" id="1.10.10.10">
    <property type="entry name" value="Winged helix-like DNA-binding domain superfamily/Winged helix DNA-binding domain"/>
    <property type="match status" value="1"/>
</dbReference>
<evidence type="ECO:0000313" key="7">
    <source>
        <dbReference type="Proteomes" id="UP000245166"/>
    </source>
</evidence>
<dbReference type="SUPFAM" id="SSF55781">
    <property type="entry name" value="GAF domain-like"/>
    <property type="match status" value="1"/>
</dbReference>
<keyword evidence="2" id="KW-0418">Kinase</keyword>
<proteinExistence type="predicted"/>
<dbReference type="Proteomes" id="UP000245166">
    <property type="component" value="Unassembled WGS sequence"/>
</dbReference>
<dbReference type="SUPFAM" id="SSF52172">
    <property type="entry name" value="CheY-like"/>
    <property type="match status" value="1"/>
</dbReference>
<evidence type="ECO:0000313" key="6">
    <source>
        <dbReference type="EMBL" id="PWD51567.1"/>
    </source>
</evidence>
<dbReference type="InterPro" id="IPR012074">
    <property type="entry name" value="GAF_ANTAR"/>
</dbReference>
<keyword evidence="7" id="KW-1185">Reference proteome</keyword>
<dbReference type="SMART" id="SM01012">
    <property type="entry name" value="ANTAR"/>
    <property type="match status" value="1"/>
</dbReference>
<dbReference type="PIRSF" id="PIRSF036625">
    <property type="entry name" value="GAF_ANTAR"/>
    <property type="match status" value="1"/>
</dbReference>
<reference evidence="6 7" key="1">
    <citation type="submission" date="2018-03" db="EMBL/GenBank/DDBJ databases">
        <title>Genome assembly of novel Miniimonas species PCH200.</title>
        <authorList>
            <person name="Thakur V."/>
            <person name="Kumar V."/>
            <person name="Singh D."/>
        </authorList>
    </citation>
    <scope>NUCLEOTIDE SEQUENCE [LARGE SCALE GENOMIC DNA]</scope>
    <source>
        <strain evidence="6 7">PCH200</strain>
    </source>
</reference>
<keyword evidence="1" id="KW-0808">Transferase</keyword>
<dbReference type="InterPro" id="IPR011006">
    <property type="entry name" value="CheY-like_superfamily"/>
</dbReference>
<keyword evidence="3" id="KW-0805">Transcription regulation</keyword>
<gene>
    <name evidence="6" type="ORF">C8046_13870</name>
</gene>
<evidence type="ECO:0000256" key="1">
    <source>
        <dbReference type="ARBA" id="ARBA00022679"/>
    </source>
</evidence>
<name>A0A2U1ZX51_9MICO</name>
<evidence type="ECO:0000259" key="5">
    <source>
        <dbReference type="PROSITE" id="PS50921"/>
    </source>
</evidence>
<dbReference type="InterPro" id="IPR003018">
    <property type="entry name" value="GAF"/>
</dbReference>
<sequence length="233" mass="25336">MQTTDLFVRTVTAFSRRLLTDYDVSEVLEELAERATELLDLAGSGVSLARDGRLEAVTAVPVELVLLEEQQTTDQAGPSIASYATGDVVTIPDLEQEERWPGYRRVAASIGIRSVAAVPLVLTEEAIGSFTLYSKRAGSWSEEDLTAVTVLASMATAFLINASALAKQVQLAEQLQHALDTRVLIEQAKGILAGARSISVDQAYGVIRRYSRDRNLKIRDVAHAIIHMGVRPT</sequence>
<organism evidence="6 7">
    <name type="scientific">Serinibacter arcticus</name>
    <dbReference type="NCBI Taxonomy" id="1655435"/>
    <lineage>
        <taxon>Bacteria</taxon>
        <taxon>Bacillati</taxon>
        <taxon>Actinomycetota</taxon>
        <taxon>Actinomycetes</taxon>
        <taxon>Micrococcales</taxon>
        <taxon>Beutenbergiaceae</taxon>
        <taxon>Serinibacter</taxon>
    </lineage>
</organism>